<dbReference type="Pfam" id="PF21274">
    <property type="entry name" value="Rng_hyd_C"/>
    <property type="match status" value="1"/>
</dbReference>
<dbReference type="Gene3D" id="3.40.30.120">
    <property type="match status" value="1"/>
</dbReference>
<evidence type="ECO:0000313" key="1">
    <source>
        <dbReference type="EMBL" id="MBB5137219.1"/>
    </source>
</evidence>
<comment type="caution">
    <text evidence="1">The sequence shown here is derived from an EMBL/GenBank/DDBJ whole genome shotgun (WGS) entry which is preliminary data.</text>
</comment>
<organism evidence="1 2">
    <name type="scientific">Thermocatellispora tengchongensis</name>
    <dbReference type="NCBI Taxonomy" id="1073253"/>
    <lineage>
        <taxon>Bacteria</taxon>
        <taxon>Bacillati</taxon>
        <taxon>Actinomycetota</taxon>
        <taxon>Actinomycetes</taxon>
        <taxon>Streptosporangiales</taxon>
        <taxon>Streptosporangiaceae</taxon>
        <taxon>Thermocatellispora</taxon>
    </lineage>
</organism>
<dbReference type="RefSeq" id="WP_246519130.1">
    <property type="nucleotide sequence ID" value="NZ_BAABIX010000012.1"/>
</dbReference>
<proteinExistence type="predicted"/>
<dbReference type="AlphaFoldDB" id="A0A840PE05"/>
<name>A0A840PE05_9ACTN</name>
<protein>
    <submittedName>
        <fullName evidence="1">Uncharacterized protein</fullName>
    </submittedName>
</protein>
<keyword evidence="2" id="KW-1185">Reference proteome</keyword>
<dbReference type="EMBL" id="JACHGN010000017">
    <property type="protein sequence ID" value="MBB5137219.1"/>
    <property type="molecule type" value="Genomic_DNA"/>
</dbReference>
<accession>A0A840PE05</accession>
<gene>
    <name evidence="1" type="ORF">HNP84_006971</name>
</gene>
<dbReference type="Proteomes" id="UP000578449">
    <property type="component" value="Unassembled WGS sequence"/>
</dbReference>
<evidence type="ECO:0000313" key="2">
    <source>
        <dbReference type="Proteomes" id="UP000578449"/>
    </source>
</evidence>
<sequence>MGYVYTDGAIVDDGSPVPPYDSRRYWPTDRPGARFPHFWMDVEKTESSIDWFDTSFVLVCGPEAEGWHRAGEDLAAAGPATGGVPLRVRRLPHLLGPLTIGREGAVLVRPDGHVAWRAREAGDGTRVAEALARVLAGGTLARTPPAGVAA</sequence>
<reference evidence="1 2" key="1">
    <citation type="submission" date="2020-08" db="EMBL/GenBank/DDBJ databases">
        <title>Genomic Encyclopedia of Type Strains, Phase IV (KMG-IV): sequencing the most valuable type-strain genomes for metagenomic binning, comparative biology and taxonomic classification.</title>
        <authorList>
            <person name="Goeker M."/>
        </authorList>
    </citation>
    <scope>NUCLEOTIDE SEQUENCE [LARGE SCALE GENOMIC DNA]</scope>
    <source>
        <strain evidence="1 2">DSM 45615</strain>
    </source>
</reference>